<protein>
    <submittedName>
        <fullName evidence="2">Uncharacterized protein</fullName>
    </submittedName>
</protein>
<evidence type="ECO:0000256" key="1">
    <source>
        <dbReference type="SAM" id="MobiDB-lite"/>
    </source>
</evidence>
<evidence type="ECO:0000313" key="2">
    <source>
        <dbReference type="EMBL" id="RSM07806.1"/>
    </source>
</evidence>
<keyword evidence="3" id="KW-1185">Reference proteome</keyword>
<feature type="compositionally biased region" description="Polar residues" evidence="1">
    <location>
        <begin position="20"/>
        <end position="29"/>
    </location>
</feature>
<proteinExistence type="predicted"/>
<evidence type="ECO:0000313" key="3">
    <source>
        <dbReference type="Proteomes" id="UP000287144"/>
    </source>
</evidence>
<gene>
    <name evidence="2" type="ORF">CEP52_005002</name>
</gene>
<dbReference type="AlphaFoldDB" id="A0A428U0P9"/>
<feature type="region of interest" description="Disordered" evidence="1">
    <location>
        <begin position="20"/>
        <end position="66"/>
    </location>
</feature>
<dbReference type="EMBL" id="NKCK01000038">
    <property type="protein sequence ID" value="RSM07806.1"/>
    <property type="molecule type" value="Genomic_DNA"/>
</dbReference>
<reference evidence="2 3" key="1">
    <citation type="submission" date="2017-06" db="EMBL/GenBank/DDBJ databases">
        <title>Comparative genomic analysis of Ambrosia Fusariam Clade fungi.</title>
        <authorList>
            <person name="Stajich J.E."/>
            <person name="Carrillo J."/>
            <person name="Kijimoto T."/>
            <person name="Eskalen A."/>
            <person name="O'Donnell K."/>
            <person name="Kasson M."/>
        </authorList>
    </citation>
    <scope>NUCLEOTIDE SEQUENCE [LARGE SCALE GENOMIC DNA]</scope>
    <source>
        <strain evidence="2 3">NRRL62579</strain>
    </source>
</reference>
<accession>A0A428U0P9</accession>
<name>A0A428U0P9_9HYPO</name>
<organism evidence="2 3">
    <name type="scientific">Fusarium oligoseptatum</name>
    <dbReference type="NCBI Taxonomy" id="2604345"/>
    <lineage>
        <taxon>Eukaryota</taxon>
        <taxon>Fungi</taxon>
        <taxon>Dikarya</taxon>
        <taxon>Ascomycota</taxon>
        <taxon>Pezizomycotina</taxon>
        <taxon>Sordariomycetes</taxon>
        <taxon>Hypocreomycetidae</taxon>
        <taxon>Hypocreales</taxon>
        <taxon>Nectriaceae</taxon>
        <taxon>Fusarium</taxon>
        <taxon>Fusarium solani species complex</taxon>
    </lineage>
</organism>
<comment type="caution">
    <text evidence="2">The sequence shown here is derived from an EMBL/GenBank/DDBJ whole genome shotgun (WGS) entry which is preliminary data.</text>
</comment>
<dbReference type="Proteomes" id="UP000287144">
    <property type="component" value="Unassembled WGS sequence"/>
</dbReference>
<sequence length="66" mass="7265">MKPWKLQRSKPLAVRCQLNNQDPVATATRQRTERSPFPANFPSGCRPASNSGTLGTSRKGRLTALI</sequence>